<gene>
    <name evidence="1" type="ORF">FV139_03150</name>
</gene>
<protein>
    <submittedName>
        <fullName evidence="1">Uncharacterized protein</fullName>
    </submittedName>
</protein>
<organism evidence="1 2">
    <name type="scientific">Parahaliea maris</name>
    <dbReference type="NCBI Taxonomy" id="2716870"/>
    <lineage>
        <taxon>Bacteria</taxon>
        <taxon>Pseudomonadati</taxon>
        <taxon>Pseudomonadota</taxon>
        <taxon>Gammaproteobacteria</taxon>
        <taxon>Cellvibrionales</taxon>
        <taxon>Halieaceae</taxon>
        <taxon>Parahaliea</taxon>
    </lineage>
</organism>
<proteinExistence type="predicted"/>
<sequence>MTSANTSIKPVRPWIYPLEGDTWERIARREFPSRPLEEAVADLQSWNLYLVFRPAPAGMTRSDIVFTGPPAA</sequence>
<dbReference type="Proteomes" id="UP000321039">
    <property type="component" value="Unassembled WGS sequence"/>
</dbReference>
<keyword evidence="2" id="KW-1185">Reference proteome</keyword>
<comment type="caution">
    <text evidence="1">The sequence shown here is derived from an EMBL/GenBank/DDBJ whole genome shotgun (WGS) entry which is preliminary data.</text>
</comment>
<evidence type="ECO:0000313" key="2">
    <source>
        <dbReference type="Proteomes" id="UP000321039"/>
    </source>
</evidence>
<name>A0A5C9A7S2_9GAMM</name>
<dbReference type="EMBL" id="VRZA01000001">
    <property type="protein sequence ID" value="TXS96798.1"/>
    <property type="molecule type" value="Genomic_DNA"/>
</dbReference>
<accession>A0A5C9A7S2</accession>
<dbReference type="AlphaFoldDB" id="A0A5C9A7S2"/>
<reference evidence="1 2" key="1">
    <citation type="submission" date="2019-08" db="EMBL/GenBank/DDBJ databases">
        <title>Parahaliea maris sp. nov., isolated from the surface seawater.</title>
        <authorList>
            <person name="Liu Y."/>
        </authorList>
    </citation>
    <scope>NUCLEOTIDE SEQUENCE [LARGE SCALE GENOMIC DNA]</scope>
    <source>
        <strain evidence="1 2">HSLHS9</strain>
    </source>
</reference>
<evidence type="ECO:0000313" key="1">
    <source>
        <dbReference type="EMBL" id="TXS96798.1"/>
    </source>
</evidence>